<dbReference type="GO" id="GO:0006261">
    <property type="term" value="P:DNA-templated DNA replication"/>
    <property type="evidence" value="ECO:0007669"/>
    <property type="project" value="TreeGrafter"/>
</dbReference>
<dbReference type="OrthoDB" id="27491at10239"/>
<dbReference type="Proteomes" id="UP000001034">
    <property type="component" value="Segment"/>
</dbReference>
<dbReference type="InterPro" id="IPR027417">
    <property type="entry name" value="P-loop_NTPase"/>
</dbReference>
<dbReference type="CDD" id="cd00009">
    <property type="entry name" value="AAA"/>
    <property type="match status" value="1"/>
</dbReference>
<organism evidence="2 3">
    <name type="scientific">Ralstonia phage phiRSL1</name>
    <dbReference type="NCBI Taxonomy" id="1980924"/>
    <lineage>
        <taxon>Viruses</taxon>
        <taxon>Duplodnaviria</taxon>
        <taxon>Heunggongvirae</taxon>
        <taxon>Uroviricota</taxon>
        <taxon>Caudoviricetes</taxon>
        <taxon>Mieseafarmvirus</taxon>
        <taxon>Mieseafarmvirus RSL1</taxon>
    </lineage>
</organism>
<evidence type="ECO:0000313" key="3">
    <source>
        <dbReference type="Proteomes" id="UP000001034"/>
    </source>
</evidence>
<protein>
    <submittedName>
        <fullName evidence="2">DNA polymerase III gamma/tau subunit-like protein</fullName>
    </submittedName>
</protein>
<sequence length="362" mass="40339">MTQVAFHRKYRPTTLDRVIGQEKIVTRLKGMLSSGKIPSAIAFFGPPSAGKTTLGRCVAHALNELPVEKQTDYKEVDAADERGVDAVRDLIRNSRFRPQRNKRIILIDEAQQIVSNQVAAQALLKTLEEPSPDTLWIICSMEPEKFGTTRTGKAILSRCTQFVLQEPSESDLLKQAVRIAKGEGMSYAMDEERTVLKALVRGCNREMRTLANLMQALQQYYEGLDKKPKKLGTEHLADLISSVESPDDELAADLMIGVYSKQYAAVQRALLDVSDPYSFVKKCAWIAAFMLNVAVVGKHKKIWWSNANRKVHGATKNLKLTLGTLAAVNATMVRIQGQATSFAVPATDLMSSELYFLMEKFK</sequence>
<dbReference type="GeneID" id="6370047"/>
<name>B2ZY37_9CAUD</name>
<dbReference type="Pfam" id="PF13177">
    <property type="entry name" value="DNA_pol3_delta2"/>
    <property type="match status" value="1"/>
</dbReference>
<dbReference type="InterPro" id="IPR050238">
    <property type="entry name" value="DNA_Rep/Repair_Clamp_Loader"/>
</dbReference>
<accession>B2ZY37</accession>
<dbReference type="Gene3D" id="3.40.50.300">
    <property type="entry name" value="P-loop containing nucleotide triphosphate hydrolases"/>
    <property type="match status" value="1"/>
</dbReference>
<dbReference type="PANTHER" id="PTHR11669:SF0">
    <property type="entry name" value="PROTEIN STICHEL-LIKE 2"/>
    <property type="match status" value="1"/>
</dbReference>
<dbReference type="RefSeq" id="YP_001950043.1">
    <property type="nucleotide sequence ID" value="NC_010811.2"/>
</dbReference>
<evidence type="ECO:0000313" key="2">
    <source>
        <dbReference type="EMBL" id="BAG41613.1"/>
    </source>
</evidence>
<dbReference type="PANTHER" id="PTHR11669">
    <property type="entry name" value="REPLICATION FACTOR C / DNA POLYMERASE III GAMMA-TAU SUBUNIT"/>
    <property type="match status" value="1"/>
</dbReference>
<dbReference type="KEGG" id="vg:6370047"/>
<dbReference type="SUPFAM" id="SSF52540">
    <property type="entry name" value="P-loop containing nucleoside triphosphate hydrolases"/>
    <property type="match status" value="1"/>
</dbReference>
<dbReference type="EMBL" id="AB366653">
    <property type="protein sequence ID" value="BAG41613.1"/>
    <property type="molecule type" value="Genomic_DNA"/>
</dbReference>
<keyword evidence="3" id="KW-1185">Reference proteome</keyword>
<evidence type="ECO:0000259" key="1">
    <source>
        <dbReference type="SMART" id="SM00382"/>
    </source>
</evidence>
<dbReference type="SMART" id="SM00382">
    <property type="entry name" value="AAA"/>
    <property type="match status" value="1"/>
</dbReference>
<reference evidence="2 3" key="1">
    <citation type="journal article" date="2010" name="Virology">
        <title>A jumbo phage infecting the phytopathogen Ralstonia solanacearum defines a new lineage of the Myoviridae family.</title>
        <authorList>
            <person name="Yamada T."/>
            <person name="Satoh S."/>
            <person name="Ishikawa H."/>
            <person name="Fujiwara A."/>
            <person name="Kawasaki T."/>
            <person name="Fujie M."/>
            <person name="Ogata H."/>
        </authorList>
    </citation>
    <scope>NUCLEOTIDE SEQUENCE [LARGE SCALE GENOMIC DNA]</scope>
</reference>
<dbReference type="InterPro" id="IPR003593">
    <property type="entry name" value="AAA+_ATPase"/>
</dbReference>
<proteinExistence type="predicted"/>
<feature type="domain" description="AAA+ ATPase" evidence="1">
    <location>
        <begin position="37"/>
        <end position="170"/>
    </location>
</feature>